<dbReference type="OMA" id="CECKEEI"/>
<dbReference type="SMART" id="SM00249">
    <property type="entry name" value="PHD"/>
    <property type="match status" value="1"/>
</dbReference>
<evidence type="ECO:0000256" key="8">
    <source>
        <dbReference type="PROSITE-ProRule" id="PRU00146"/>
    </source>
</evidence>
<organism evidence="13 14">
    <name type="scientific">Triticum turgidum subsp. durum</name>
    <name type="common">Durum wheat</name>
    <name type="synonym">Triticum durum</name>
    <dbReference type="NCBI Taxonomy" id="4567"/>
    <lineage>
        <taxon>Eukaryota</taxon>
        <taxon>Viridiplantae</taxon>
        <taxon>Streptophyta</taxon>
        <taxon>Embryophyta</taxon>
        <taxon>Tracheophyta</taxon>
        <taxon>Spermatophyta</taxon>
        <taxon>Magnoliopsida</taxon>
        <taxon>Liliopsida</taxon>
        <taxon>Poales</taxon>
        <taxon>Poaceae</taxon>
        <taxon>BOP clade</taxon>
        <taxon>Pooideae</taxon>
        <taxon>Triticodae</taxon>
        <taxon>Triticeae</taxon>
        <taxon>Triticinae</taxon>
        <taxon>Triticum</taxon>
    </lineage>
</organism>
<evidence type="ECO:0000259" key="12">
    <source>
        <dbReference type="PROSITE" id="PS50071"/>
    </source>
</evidence>
<keyword evidence="5" id="KW-0862">Zinc</keyword>
<proteinExistence type="inferred from homology"/>
<feature type="compositionally biased region" description="Acidic residues" evidence="10">
    <location>
        <begin position="297"/>
        <end position="322"/>
    </location>
</feature>
<evidence type="ECO:0000256" key="10">
    <source>
        <dbReference type="SAM" id="MobiDB-lite"/>
    </source>
</evidence>
<feature type="domain" description="PHD-type" evidence="11">
    <location>
        <begin position="208"/>
        <end position="264"/>
    </location>
</feature>
<feature type="region of interest" description="Disordered" evidence="10">
    <location>
        <begin position="421"/>
        <end position="468"/>
    </location>
</feature>
<dbReference type="GO" id="GO:0003677">
    <property type="term" value="F:DNA binding"/>
    <property type="evidence" value="ECO:0007669"/>
    <property type="project" value="UniProtKB-UniRule"/>
</dbReference>
<feature type="domain" description="Homeobox" evidence="12">
    <location>
        <begin position="466"/>
        <end position="526"/>
    </location>
</feature>
<feature type="region of interest" description="Disordered" evidence="10">
    <location>
        <begin position="599"/>
        <end position="624"/>
    </location>
</feature>
<dbReference type="InterPro" id="IPR009057">
    <property type="entry name" value="Homeodomain-like_sf"/>
</dbReference>
<dbReference type="EMBL" id="LT934122">
    <property type="protein sequence ID" value="VAI55336.1"/>
    <property type="molecule type" value="Genomic_DNA"/>
</dbReference>
<dbReference type="SUPFAM" id="SSF57903">
    <property type="entry name" value="FYVE/PHD zinc finger"/>
    <property type="match status" value="1"/>
</dbReference>
<dbReference type="PROSITE" id="PS50071">
    <property type="entry name" value="HOMEOBOX_2"/>
    <property type="match status" value="1"/>
</dbReference>
<evidence type="ECO:0008006" key="15">
    <source>
        <dbReference type="Google" id="ProtNLM"/>
    </source>
</evidence>
<dbReference type="GO" id="GO:0045814">
    <property type="term" value="P:negative regulation of gene expression, epigenetic"/>
    <property type="evidence" value="ECO:0007669"/>
    <property type="project" value="TreeGrafter"/>
</dbReference>
<feature type="compositionally biased region" description="Polar residues" evidence="10">
    <location>
        <begin position="77"/>
        <end position="89"/>
    </location>
</feature>
<dbReference type="CDD" id="cd00086">
    <property type="entry name" value="homeodomain"/>
    <property type="match status" value="1"/>
</dbReference>
<feature type="region of interest" description="Disordered" evidence="10">
    <location>
        <begin position="294"/>
        <end position="343"/>
    </location>
</feature>
<dbReference type="PROSITE" id="PS50016">
    <property type="entry name" value="ZF_PHD_2"/>
    <property type="match status" value="1"/>
</dbReference>
<evidence type="ECO:0000256" key="4">
    <source>
        <dbReference type="ARBA" id="ARBA00022771"/>
    </source>
</evidence>
<evidence type="ECO:0000313" key="13">
    <source>
        <dbReference type="EMBL" id="VAI55336.1"/>
    </source>
</evidence>
<feature type="region of interest" description="Disordered" evidence="10">
    <location>
        <begin position="528"/>
        <end position="554"/>
    </location>
</feature>
<gene>
    <name evidence="13" type="ORF">TRITD_6Bv1G050380</name>
</gene>
<comment type="similarity">
    <text evidence="2">Belongs to the PHD-associated homeobox family.</text>
</comment>
<dbReference type="PANTHER" id="PTHR12628:SF10">
    <property type="entry name" value="HOMEOBOX DOMAIN-CONTAINING PROTEIN"/>
    <property type="match status" value="1"/>
</dbReference>
<keyword evidence="7 9" id="KW-0371">Homeobox</keyword>
<keyword evidence="14" id="KW-1185">Reference proteome</keyword>
<evidence type="ECO:0000256" key="5">
    <source>
        <dbReference type="ARBA" id="ARBA00022833"/>
    </source>
</evidence>
<feature type="compositionally biased region" description="Basic residues" evidence="10">
    <location>
        <begin position="94"/>
        <end position="104"/>
    </location>
</feature>
<dbReference type="Proteomes" id="UP000324705">
    <property type="component" value="Chromosome 6B"/>
</dbReference>
<dbReference type="GO" id="GO:0008270">
    <property type="term" value="F:zinc ion binding"/>
    <property type="evidence" value="ECO:0007669"/>
    <property type="project" value="UniProtKB-KW"/>
</dbReference>
<reference evidence="13 14" key="1">
    <citation type="submission" date="2017-09" db="EMBL/GenBank/DDBJ databases">
        <authorList>
            <consortium name="International Durum Wheat Genome Sequencing Consortium (IDWGSC)"/>
            <person name="Milanesi L."/>
        </authorList>
    </citation>
    <scope>NUCLEOTIDE SEQUENCE [LARGE SCALE GENOMIC DNA]</scope>
    <source>
        <strain evidence="14">cv. Svevo</strain>
    </source>
</reference>
<protein>
    <recommendedName>
        <fullName evidence="15">Pathogenesis-related homeodomain protein</fullName>
    </recommendedName>
</protein>
<keyword evidence="4 8" id="KW-0863">Zinc-finger</keyword>
<keyword evidence="3" id="KW-0479">Metal-binding</keyword>
<dbReference type="Gene3D" id="3.30.40.10">
    <property type="entry name" value="Zinc/RING finger domain, C3HC4 (zinc finger)"/>
    <property type="match status" value="1"/>
</dbReference>
<dbReference type="InterPro" id="IPR019786">
    <property type="entry name" value="Zinc_finger_PHD-type_CS"/>
</dbReference>
<evidence type="ECO:0000256" key="9">
    <source>
        <dbReference type="RuleBase" id="RU000682"/>
    </source>
</evidence>
<dbReference type="InterPro" id="IPR013083">
    <property type="entry name" value="Znf_RING/FYVE/PHD"/>
</dbReference>
<comment type="subcellular location">
    <subcellularLocation>
        <location evidence="1 7 9">Nucleus</location>
    </subcellularLocation>
</comment>
<keyword evidence="7 9" id="KW-0238">DNA-binding</keyword>
<dbReference type="Gene3D" id="1.10.10.60">
    <property type="entry name" value="Homeodomain-like"/>
    <property type="match status" value="1"/>
</dbReference>
<feature type="region of interest" description="Disordered" evidence="10">
    <location>
        <begin position="1"/>
        <end position="54"/>
    </location>
</feature>
<dbReference type="PROSITE" id="PS01359">
    <property type="entry name" value="ZF_PHD_1"/>
    <property type="match status" value="1"/>
</dbReference>
<evidence type="ECO:0000259" key="11">
    <source>
        <dbReference type="PROSITE" id="PS50016"/>
    </source>
</evidence>
<dbReference type="PANTHER" id="PTHR12628">
    <property type="entry name" value="POLYCOMB-LIKE TRANSCRIPTION FACTOR"/>
    <property type="match status" value="1"/>
</dbReference>
<evidence type="ECO:0000256" key="7">
    <source>
        <dbReference type="PROSITE-ProRule" id="PRU00108"/>
    </source>
</evidence>
<accession>A0A9R0YIZ6</accession>
<dbReference type="SUPFAM" id="SSF46689">
    <property type="entry name" value="Homeodomain-like"/>
    <property type="match status" value="1"/>
</dbReference>
<feature type="DNA-binding region" description="Homeobox" evidence="7">
    <location>
        <begin position="468"/>
        <end position="527"/>
    </location>
</feature>
<evidence type="ECO:0000256" key="6">
    <source>
        <dbReference type="ARBA" id="ARBA00023242"/>
    </source>
</evidence>
<evidence type="ECO:0000313" key="14">
    <source>
        <dbReference type="Proteomes" id="UP000324705"/>
    </source>
</evidence>
<evidence type="ECO:0000256" key="2">
    <source>
        <dbReference type="ARBA" id="ARBA00007427"/>
    </source>
</evidence>
<dbReference type="Pfam" id="PF00628">
    <property type="entry name" value="PHD"/>
    <property type="match status" value="1"/>
</dbReference>
<feature type="region of interest" description="Disordered" evidence="10">
    <location>
        <begin position="72"/>
        <end position="105"/>
    </location>
</feature>
<dbReference type="FunFam" id="1.10.10.60:FF:000568">
    <property type="entry name" value="Pathogenesis-related homeodomain protein"/>
    <property type="match status" value="1"/>
</dbReference>
<dbReference type="GO" id="GO:0003682">
    <property type="term" value="F:chromatin binding"/>
    <property type="evidence" value="ECO:0007669"/>
    <property type="project" value="TreeGrafter"/>
</dbReference>
<name>A0A9R0YIZ6_TRITD</name>
<keyword evidence="6 7" id="KW-0539">Nucleus</keyword>
<dbReference type="SMART" id="SM00389">
    <property type="entry name" value="HOX"/>
    <property type="match status" value="1"/>
</dbReference>
<evidence type="ECO:0000256" key="1">
    <source>
        <dbReference type="ARBA" id="ARBA00004123"/>
    </source>
</evidence>
<dbReference type="InterPro" id="IPR019787">
    <property type="entry name" value="Znf_PHD-finger"/>
</dbReference>
<dbReference type="Pfam" id="PF00046">
    <property type="entry name" value="Homeodomain"/>
    <property type="match status" value="1"/>
</dbReference>
<dbReference type="InterPro" id="IPR001965">
    <property type="entry name" value="Znf_PHD"/>
</dbReference>
<dbReference type="AlphaFoldDB" id="A0A9R0YIZ6"/>
<dbReference type="GO" id="GO:0005634">
    <property type="term" value="C:nucleus"/>
    <property type="evidence" value="ECO:0007669"/>
    <property type="project" value="UniProtKB-SubCell"/>
</dbReference>
<dbReference type="Gramene" id="TRITD6Bv1G050380.13">
    <property type="protein sequence ID" value="TRITD6Bv1G050380.13"/>
    <property type="gene ID" value="TRITD6Bv1G050380"/>
</dbReference>
<dbReference type="InterPro" id="IPR011011">
    <property type="entry name" value="Znf_FYVE_PHD"/>
</dbReference>
<dbReference type="InterPro" id="IPR001356">
    <property type="entry name" value="HD"/>
</dbReference>
<sequence>MNNSDKKSVCSIPRRSSERRKQSSSELVSSAKRPTRHNTSSSYKPDHCSPPKRTVRTVRNVNLAKYIKNKYYRSPLSKRQSSNAATGKSATGPVRRRNRKRRRHNTDCDEATRMERRARYLLVKIKSEQNLIDAYSGDGWNGHRCAFPNSREKLKPEKELQRAKRQIIKCKIAIRDIIHQLDLYSSSGSMEDSVMPPDESVKSVNPDNTICSRCKSPESVPNNKFIFCEGACKMAYHEKCSEPPLDRSLPTGGPGWLCKFCFCKMKILEAVNAHLGTSLTVMCPSKDIFKEATKEVDSEDGLGEDWLSEYSGDEDYDPEENDFTSSSLDSGEESISDQSNCSGSPLYSPNDDIPGFISADFTDAEGFYHTNSNLGIDSGDDDVAEMLTYQRPKREVDYKRLNEVGALTAFHPSQEMFGKLTENEKQSEDEDWGTNNRRKKRRVHSAGVGVKSAEGLSDVKSNEKAQPQRRKLFRIPPEAVQVLRKSFAESELPAREVKESLSTELGISFEKIDKWFKNTRCAALRDRKAEGNSCVAGPSKRSRRSAGKSGSSVKIDSVDNSYLIPVSEIISVPTHPQGIPERKPESTSRTVRRLVHDKGAPLCPPAEVKESTSPTTKPGLNPSHVADRIINTEHRAASREAPVAFSDDPFFDAILSYPTINTNDRAVSREDPVAFSDDPFLDVMLANRDIYTEERGVSHEDVKRPSGDQPFLDVIQNVCGLEHRLQRLKGDMLSSGAAPGGAGTAERDLQNQLVVLVPTAELKDKSQPSI</sequence>
<evidence type="ECO:0000256" key="3">
    <source>
        <dbReference type="ARBA" id="ARBA00022723"/>
    </source>
</evidence>